<name>A0A5N8VBZ8_9ACTN</name>
<reference evidence="2 3" key="1">
    <citation type="submission" date="2019-07" db="EMBL/GenBank/DDBJ databases">
        <title>New species of Amycolatopsis and Streptomyces.</title>
        <authorList>
            <person name="Duangmal K."/>
            <person name="Teo W.F.A."/>
            <person name="Lipun K."/>
        </authorList>
    </citation>
    <scope>NUCLEOTIDE SEQUENCE [LARGE SCALE GENOMIC DNA]</scope>
    <source>
        <strain evidence="2 3">NBRC 109810</strain>
    </source>
</reference>
<comment type="caution">
    <text evidence="2">The sequence shown here is derived from an EMBL/GenBank/DDBJ whole genome shotgun (WGS) entry which is preliminary data.</text>
</comment>
<gene>
    <name evidence="2" type="ORF">FNH09_09815</name>
</gene>
<accession>A0A5N8VBZ8</accession>
<evidence type="ECO:0000313" key="2">
    <source>
        <dbReference type="EMBL" id="MPY31564.1"/>
    </source>
</evidence>
<feature type="region of interest" description="Disordered" evidence="1">
    <location>
        <begin position="43"/>
        <end position="87"/>
    </location>
</feature>
<keyword evidence="3" id="KW-1185">Reference proteome</keyword>
<dbReference type="RefSeq" id="WP_152886364.1">
    <property type="nucleotide sequence ID" value="NZ_VJZD01000028.1"/>
</dbReference>
<dbReference type="OrthoDB" id="4325903at2"/>
<dbReference type="Proteomes" id="UP000325849">
    <property type="component" value="Unassembled WGS sequence"/>
</dbReference>
<organism evidence="2 3">
    <name type="scientific">Streptomyces adustus</name>
    <dbReference type="NCBI Taxonomy" id="1609272"/>
    <lineage>
        <taxon>Bacteria</taxon>
        <taxon>Bacillati</taxon>
        <taxon>Actinomycetota</taxon>
        <taxon>Actinomycetes</taxon>
        <taxon>Kitasatosporales</taxon>
        <taxon>Streptomycetaceae</taxon>
        <taxon>Streptomyces</taxon>
    </lineage>
</organism>
<dbReference type="EMBL" id="VJZD01000028">
    <property type="protein sequence ID" value="MPY31564.1"/>
    <property type="molecule type" value="Genomic_DNA"/>
</dbReference>
<protein>
    <submittedName>
        <fullName evidence="2">Uncharacterized protein</fullName>
    </submittedName>
</protein>
<feature type="compositionally biased region" description="Basic and acidic residues" evidence="1">
    <location>
        <begin position="67"/>
        <end position="87"/>
    </location>
</feature>
<proteinExistence type="predicted"/>
<dbReference type="AlphaFoldDB" id="A0A5N8VBZ8"/>
<sequence length="176" mass="18113">MPPLTFAVVGTGIGATALVAAGITYAPTVASTPASQSVHRVSRPVHRAAQPVHRAAPVSAPSGDRNTGGERNEGHDEGGRDHGRKDGGRIYFNERTYSAFADGCITAASSGGFSIFNDSRQTVAVFRGFSCSGSPVAIVGPHGETSGSVPRTDPGSMFGDDGVAGSFLVINDHDEW</sequence>
<evidence type="ECO:0000313" key="3">
    <source>
        <dbReference type="Proteomes" id="UP000325849"/>
    </source>
</evidence>
<evidence type="ECO:0000256" key="1">
    <source>
        <dbReference type="SAM" id="MobiDB-lite"/>
    </source>
</evidence>